<evidence type="ECO:0000313" key="3">
    <source>
        <dbReference type="Proteomes" id="UP001634394"/>
    </source>
</evidence>
<dbReference type="SMART" id="SM01265">
    <property type="entry name" value="Mab-21"/>
    <property type="match status" value="1"/>
</dbReference>
<dbReference type="EMBL" id="JBJQND010000002">
    <property type="protein sequence ID" value="KAL3884677.1"/>
    <property type="molecule type" value="Genomic_DNA"/>
</dbReference>
<protein>
    <recommendedName>
        <fullName evidence="1">Mab-21-like HhH/H2TH-like domain-containing protein</fullName>
    </recommendedName>
</protein>
<sequence length="716" mass="83383">MHACAIVCIYGIICGSELPLSLENIVFTDPAILLHDDTILDPVSGLPLPHLDFLYHDIVNSPFVLLPSGAHRNPGSMRQTVIDDIGFYGKVVGFWINVLEILPDIPPTKLEFLDTWEEVHQCVCICQFKNQNPLNIYCIPNDTYVFARRGPTVKDSDMIMESVFGKPGYVKLTPVLSKLWEGALIQEDEEHVYLHHLQVNDPFPQKLQACWEELDYGAAIIAFRCPWPKEADEWRTRKRSTGWLQTTTQNTIVEDGCYLLPCGRSRESVIEWKFCFDLAEEWLIRRCVFDHFSKVYRAFKLLIKTTRKDKAEATNYRQILRHVFYYACEEVPEKFWIRRPARCILFMLSRLLQQLQAGVVPHYFMSNVNLLDLEDIDIDELRNSICVIRGNPLLSTYYLLEERRLTSTRVRLKLDHSIDDIREFADHKIIQRSKETFFTTETMIQVNILVKEGKLAEAEYLITLLLREMYETDNNITFIDIVQEVLFNMNYSDRWYFAFYTDLVNETKLLDHVCNGVPNIPLSHILGPEISSNIHDCMVPKECITPNILLEFVNKVTLIFEHINWHKSVFHALKFFLDQAYDEKTQMYQFDHMQKIGSAATEVSISTCYQSDCYRKDVILACIYRRFFAAGLAIERPEIASYITRYEAVCERIQIDRFYSDLGRIFISFGKEERGKVLMDKAKQCRKPPNWILNEICAIANGNIYDLITEVVSIFV</sequence>
<proteinExistence type="predicted"/>
<dbReference type="InterPro" id="IPR046906">
    <property type="entry name" value="Mab-21_HhH/H2TH-like"/>
</dbReference>
<feature type="domain" description="Mab-21-like HhH/H2TH-like" evidence="1">
    <location>
        <begin position="294"/>
        <end position="380"/>
    </location>
</feature>
<dbReference type="AlphaFoldDB" id="A0ABD3XI29"/>
<dbReference type="InterPro" id="IPR024810">
    <property type="entry name" value="MAB21L/cGLR"/>
</dbReference>
<accession>A0ABD3XI29</accession>
<dbReference type="Pfam" id="PF20266">
    <property type="entry name" value="Mab-21_C"/>
    <property type="match status" value="1"/>
</dbReference>
<organism evidence="2 3">
    <name type="scientific">Sinanodonta woodiana</name>
    <name type="common">Chinese pond mussel</name>
    <name type="synonym">Anodonta woodiana</name>
    <dbReference type="NCBI Taxonomy" id="1069815"/>
    <lineage>
        <taxon>Eukaryota</taxon>
        <taxon>Metazoa</taxon>
        <taxon>Spiralia</taxon>
        <taxon>Lophotrochozoa</taxon>
        <taxon>Mollusca</taxon>
        <taxon>Bivalvia</taxon>
        <taxon>Autobranchia</taxon>
        <taxon>Heteroconchia</taxon>
        <taxon>Palaeoheterodonta</taxon>
        <taxon>Unionida</taxon>
        <taxon>Unionoidea</taxon>
        <taxon>Unionidae</taxon>
        <taxon>Unioninae</taxon>
        <taxon>Sinanodonta</taxon>
    </lineage>
</organism>
<keyword evidence="3" id="KW-1185">Reference proteome</keyword>
<dbReference type="Gene3D" id="1.10.1410.40">
    <property type="match status" value="1"/>
</dbReference>
<evidence type="ECO:0000259" key="1">
    <source>
        <dbReference type="Pfam" id="PF20266"/>
    </source>
</evidence>
<dbReference type="PANTHER" id="PTHR10656:SF69">
    <property type="entry name" value="MAB-21-LIKE HHH_H2TH-LIKE DOMAIN-CONTAINING PROTEIN"/>
    <property type="match status" value="1"/>
</dbReference>
<name>A0ABD3XI29_SINWO</name>
<evidence type="ECO:0000313" key="2">
    <source>
        <dbReference type="EMBL" id="KAL3884677.1"/>
    </source>
</evidence>
<comment type="caution">
    <text evidence="2">The sequence shown here is derived from an EMBL/GenBank/DDBJ whole genome shotgun (WGS) entry which is preliminary data.</text>
</comment>
<dbReference type="Proteomes" id="UP001634394">
    <property type="component" value="Unassembled WGS sequence"/>
</dbReference>
<reference evidence="2 3" key="1">
    <citation type="submission" date="2024-11" db="EMBL/GenBank/DDBJ databases">
        <title>Chromosome-level genome assembly of the freshwater bivalve Anodonta woodiana.</title>
        <authorList>
            <person name="Chen X."/>
        </authorList>
    </citation>
    <scope>NUCLEOTIDE SEQUENCE [LARGE SCALE GENOMIC DNA]</scope>
    <source>
        <strain evidence="2">MN2024</strain>
        <tissue evidence="2">Gills</tissue>
    </source>
</reference>
<gene>
    <name evidence="2" type="ORF">ACJMK2_024794</name>
</gene>
<dbReference type="PANTHER" id="PTHR10656">
    <property type="entry name" value="CELL FATE DETERMINING PROTEIN MAB21-RELATED"/>
    <property type="match status" value="1"/>
</dbReference>